<evidence type="ECO:0000313" key="3">
    <source>
        <dbReference type="Proteomes" id="UP000297703"/>
    </source>
</evidence>
<gene>
    <name evidence="2" type="ORF">DR999_PMT22306</name>
</gene>
<keyword evidence="3" id="KW-1185">Reference proteome</keyword>
<proteinExistence type="predicted"/>
<accession>A0A4D9DET6</accession>
<reference evidence="2 3" key="2">
    <citation type="submission" date="2019-04" db="EMBL/GenBank/DDBJ databases">
        <title>The genome sequence of big-headed turtle.</title>
        <authorList>
            <person name="Gong S."/>
        </authorList>
    </citation>
    <scope>NUCLEOTIDE SEQUENCE [LARGE SCALE GENOMIC DNA]</scope>
    <source>
        <strain evidence="2">DO16091913</strain>
        <tissue evidence="2">Muscle</tissue>
    </source>
</reference>
<dbReference type="AlphaFoldDB" id="A0A4D9DET6"/>
<dbReference type="GO" id="GO:0016740">
    <property type="term" value="F:transferase activity"/>
    <property type="evidence" value="ECO:0007669"/>
    <property type="project" value="UniProtKB-KW"/>
</dbReference>
<feature type="region of interest" description="Disordered" evidence="1">
    <location>
        <begin position="32"/>
        <end position="77"/>
    </location>
</feature>
<name>A0A4D9DET6_9SAUR</name>
<protein>
    <submittedName>
        <fullName evidence="2">Methionyl-tRNA formyltransferase</fullName>
    </submittedName>
</protein>
<evidence type="ECO:0000313" key="2">
    <source>
        <dbReference type="EMBL" id="TFJ95956.1"/>
    </source>
</evidence>
<reference evidence="2 3" key="1">
    <citation type="submission" date="2019-04" db="EMBL/GenBank/DDBJ databases">
        <title>Draft genome of the big-headed turtle Platysternon megacephalum.</title>
        <authorList>
            <person name="Gong S."/>
        </authorList>
    </citation>
    <scope>NUCLEOTIDE SEQUENCE [LARGE SCALE GENOMIC DNA]</scope>
    <source>
        <strain evidence="2">DO16091913</strain>
        <tissue evidence="2">Muscle</tissue>
    </source>
</reference>
<dbReference type="Proteomes" id="UP000297703">
    <property type="component" value="Unassembled WGS sequence"/>
</dbReference>
<keyword evidence="2" id="KW-0808">Transferase</keyword>
<evidence type="ECO:0000256" key="1">
    <source>
        <dbReference type="SAM" id="MobiDB-lite"/>
    </source>
</evidence>
<dbReference type="EMBL" id="QXTE01000933">
    <property type="protein sequence ID" value="TFJ95956.1"/>
    <property type="molecule type" value="Genomic_DNA"/>
</dbReference>
<organism evidence="2 3">
    <name type="scientific">Platysternon megacephalum</name>
    <name type="common">big-headed turtle</name>
    <dbReference type="NCBI Taxonomy" id="55544"/>
    <lineage>
        <taxon>Eukaryota</taxon>
        <taxon>Metazoa</taxon>
        <taxon>Chordata</taxon>
        <taxon>Craniata</taxon>
        <taxon>Vertebrata</taxon>
        <taxon>Euteleostomi</taxon>
        <taxon>Archelosauria</taxon>
        <taxon>Testudinata</taxon>
        <taxon>Testudines</taxon>
        <taxon>Cryptodira</taxon>
        <taxon>Durocryptodira</taxon>
        <taxon>Testudinoidea</taxon>
        <taxon>Platysternidae</taxon>
        <taxon>Platysternon</taxon>
    </lineage>
</organism>
<sequence>MGTDRSRFLPQGQLHSLRSALSLQGRRKTVTKRLQLTKALPAPEATRDRTPVSRRNGARRPLRSRLGGSQTRGERPEQIRLLGMQQLISTFHHLLKAFALIVPELNARL</sequence>
<comment type="caution">
    <text evidence="2">The sequence shown here is derived from an EMBL/GenBank/DDBJ whole genome shotgun (WGS) entry which is preliminary data.</text>
</comment>